<dbReference type="Gene3D" id="2.70.150.10">
    <property type="entry name" value="Calcium-transporting ATPase, cytoplasmic transduction domain A"/>
    <property type="match status" value="1"/>
</dbReference>
<dbReference type="SUPFAM" id="SSF56784">
    <property type="entry name" value="HAD-like"/>
    <property type="match status" value="1"/>
</dbReference>
<keyword evidence="4 12" id="KW-0812">Transmembrane</keyword>
<sequence length="1049" mass="113933">MDVEKCYENGIGQVEWAKLPLNAALERLRSTRQGLSSTEAQRRLLEVGPNALPKPTVNKLLVFLGFMWNPLSWAMEVAAILSIVLLDFPDFGLILALLLLNACIGFFEEIQAGDAVSALMGQLAPEAKVLRDGSMINVPAAQLVPGDVIRIRLGDVLPADVKFLEGDPVKIDQSSLTGESLPVTKSSGDEGYSGSICKQGEIEAVVTCTGIHTFLGRAAEQIAGVDGHGRLQEVLTTVGNFCMVSIVLWCVVELIVQMGTRAGQNPCLLVTDGCLGVANILVLIVGGIPVAMPTVLSVTLAIGSSALAKENAIVTRLTSIEEMASMEILCSDKTGTLTLNKLSVDMDNLIAFNDFTTDDILKYGALAARIENNEAIDVVCYNTYPGHATLWQEHTLVHYTPFDPTTKRTIALVRHNASGEVFRACKGAPQVCLDMDSRADELRSRVEGRINEFAVHGYRGLGIAFASGDGPLDKAVWHLVGVMPLFDPPRHDTAETIRKALELGVAVKMVTGDHRVIAIETCRQLGMPTNILDTSFFNNAPPPGINLAQMVYETDGFAQVFPEHKFEIVRLLQSLHKVVGMTGDGVNDAPALAQADIGIAVDDATDAARAAADIVLVSPGLSVIITAIRMSREIFLRMKNYAMYSIAMTVRIVCTFGLITVCFNWYFPTILVVVLAILNDGTILTISKDNVTASRTPDSWKLRQVFILSISFGAWLTLSTIVLFAIVHTTSSFAGFVGSENLCVQCLQDHCDRFFKTQVQACTVLGNSSVCGELDGSVPHNFNHAVLAANRAANIDGYWAAYEAMSDGKTRADLFEDLEGTRVNALGYTPSAEETYAQFVKQYTAQSVPAAMLGHGVDFIGHDYIPLTNGASFCSFVWGFADFNETWTNNYDTIGPGRQRKDAILRSLIYTQVSISGQALIFVTRTAGINTWFFAEKPCNLLLIAFAFAQVVASVLGYFGFHGYPSDRVAVIGCGGGYLIIAWLWSIVWHFPLDLIKFAVNYILRARTYTSTAFDSRINAGHPTMAHSRVTTRVRTERAISSSRAMPPS</sequence>
<comment type="similarity">
    <text evidence="2 12">Belongs to the cation transport ATPase (P-type) (TC 3.A.3) family. Type IIIA subfamily.</text>
</comment>
<keyword evidence="5" id="KW-0479">Metal-binding</keyword>
<dbReference type="NCBIfam" id="TIGR01647">
    <property type="entry name" value="ATPase-IIIA_H"/>
    <property type="match status" value="1"/>
</dbReference>
<dbReference type="GO" id="GO:0120029">
    <property type="term" value="P:proton export across plasma membrane"/>
    <property type="evidence" value="ECO:0007669"/>
    <property type="project" value="UniProtKB-UniRule"/>
</dbReference>
<dbReference type="InterPro" id="IPR004014">
    <property type="entry name" value="ATPase_P-typ_cation-transptr_N"/>
</dbReference>
<dbReference type="InterPro" id="IPR023299">
    <property type="entry name" value="ATPase_P-typ_cyto_dom_N"/>
</dbReference>
<dbReference type="Gene3D" id="3.40.1110.10">
    <property type="entry name" value="Calcium-transporting ATPase, cytoplasmic domain N"/>
    <property type="match status" value="1"/>
</dbReference>
<dbReference type="AlphaFoldDB" id="A0A1V9ZT98"/>
<keyword evidence="9 12" id="KW-1278">Translocase</keyword>
<gene>
    <name evidence="14" type="ORF">ACHHYP_01488</name>
</gene>
<feature type="transmembrane region" description="Helical" evidence="12">
    <location>
        <begin position="705"/>
        <end position="727"/>
    </location>
</feature>
<keyword evidence="12" id="KW-0375">Hydrogen ion transport</keyword>
<comment type="caution">
    <text evidence="14">The sequence shown here is derived from an EMBL/GenBank/DDBJ whole genome shotgun (WGS) entry which is preliminary data.</text>
</comment>
<keyword evidence="8 12" id="KW-0460">Magnesium</keyword>
<dbReference type="NCBIfam" id="TIGR01494">
    <property type="entry name" value="ATPase_P-type"/>
    <property type="match status" value="2"/>
</dbReference>
<evidence type="ECO:0000256" key="2">
    <source>
        <dbReference type="ARBA" id="ARBA00008804"/>
    </source>
</evidence>
<keyword evidence="11 12" id="KW-0472">Membrane</keyword>
<keyword evidence="12" id="KW-0813">Transport</keyword>
<dbReference type="PANTHER" id="PTHR42861">
    <property type="entry name" value="CALCIUM-TRANSPORTING ATPASE"/>
    <property type="match status" value="1"/>
</dbReference>
<evidence type="ECO:0000259" key="13">
    <source>
        <dbReference type="SMART" id="SM00831"/>
    </source>
</evidence>
<evidence type="ECO:0000313" key="14">
    <source>
        <dbReference type="EMBL" id="OQS01242.1"/>
    </source>
</evidence>
<dbReference type="GO" id="GO:0016887">
    <property type="term" value="F:ATP hydrolysis activity"/>
    <property type="evidence" value="ECO:0007669"/>
    <property type="project" value="InterPro"/>
</dbReference>
<dbReference type="GO" id="GO:0005886">
    <property type="term" value="C:plasma membrane"/>
    <property type="evidence" value="ECO:0007669"/>
    <property type="project" value="UniProtKB-SubCell"/>
</dbReference>
<dbReference type="SMART" id="SM00831">
    <property type="entry name" value="Cation_ATPase_N"/>
    <property type="match status" value="1"/>
</dbReference>
<feature type="domain" description="Cation-transporting P-type ATPase N-terminal" evidence="13">
    <location>
        <begin position="15"/>
        <end position="87"/>
    </location>
</feature>
<dbReference type="OrthoDB" id="116380at2759"/>
<dbReference type="PROSITE" id="PS00154">
    <property type="entry name" value="ATPASE_E1_E2"/>
    <property type="match status" value="1"/>
</dbReference>
<feature type="transmembrane region" description="Helical" evidence="12">
    <location>
        <begin position="60"/>
        <end position="85"/>
    </location>
</feature>
<evidence type="ECO:0000256" key="12">
    <source>
        <dbReference type="RuleBase" id="RU362083"/>
    </source>
</evidence>
<dbReference type="SFLD" id="SFLDF00027">
    <property type="entry name" value="p-type_atpase"/>
    <property type="match status" value="1"/>
</dbReference>
<dbReference type="STRING" id="1202772.A0A1V9ZT98"/>
<dbReference type="InterPro" id="IPR001757">
    <property type="entry name" value="P_typ_ATPase"/>
</dbReference>
<feature type="transmembrane region" description="Helical" evidence="12">
    <location>
        <begin position="665"/>
        <end position="684"/>
    </location>
</feature>
<feature type="transmembrane region" description="Helical" evidence="12">
    <location>
        <begin position="968"/>
        <end position="988"/>
    </location>
</feature>
<comment type="caution">
    <text evidence="12">Lacks conserved residue(s) required for the propagation of feature annotation.</text>
</comment>
<dbReference type="InterPro" id="IPR059000">
    <property type="entry name" value="ATPase_P-type_domA"/>
</dbReference>
<dbReference type="InterPro" id="IPR023214">
    <property type="entry name" value="HAD_sf"/>
</dbReference>
<dbReference type="SUPFAM" id="SSF81665">
    <property type="entry name" value="Calcium ATPase, transmembrane domain M"/>
    <property type="match status" value="1"/>
</dbReference>
<dbReference type="Gene3D" id="1.20.1110.10">
    <property type="entry name" value="Calcium-transporting ATPase, transmembrane domain"/>
    <property type="match status" value="2"/>
</dbReference>
<evidence type="ECO:0000256" key="6">
    <source>
        <dbReference type="ARBA" id="ARBA00022741"/>
    </source>
</evidence>
<dbReference type="Pfam" id="PF00122">
    <property type="entry name" value="E1-E2_ATPase"/>
    <property type="match status" value="1"/>
</dbReference>
<dbReference type="EMBL" id="JNBR01000011">
    <property type="protein sequence ID" value="OQS01242.1"/>
    <property type="molecule type" value="Genomic_DNA"/>
</dbReference>
<dbReference type="Pfam" id="PF00702">
    <property type="entry name" value="Hydrolase"/>
    <property type="match status" value="1"/>
</dbReference>
<comment type="subcellular location">
    <subcellularLocation>
        <location evidence="12">Cell membrane</location>
        <topology evidence="12">Multi-pass membrane protein</topology>
    </subcellularLocation>
    <subcellularLocation>
        <location evidence="1">Membrane</location>
        <topology evidence="1">Multi-pass membrane protein</topology>
    </subcellularLocation>
</comment>
<keyword evidence="15" id="KW-1185">Reference proteome</keyword>
<feature type="transmembrane region" description="Helical" evidence="12">
    <location>
        <begin position="238"/>
        <end position="260"/>
    </location>
</feature>
<dbReference type="InterPro" id="IPR008250">
    <property type="entry name" value="ATPase_P-typ_transduc_dom_A_sf"/>
</dbReference>
<feature type="transmembrane region" description="Helical" evidence="12">
    <location>
        <begin position="941"/>
        <end position="961"/>
    </location>
</feature>
<keyword evidence="12" id="KW-0406">Ion transport</keyword>
<dbReference type="FunFam" id="3.40.50.1000:FF:000211">
    <property type="entry name" value="Plasma membrane ATPase"/>
    <property type="match status" value="1"/>
</dbReference>
<dbReference type="FunFam" id="2.70.150.10:FF:000004">
    <property type="entry name" value="Plasma membrane ATPase"/>
    <property type="match status" value="1"/>
</dbReference>
<reference evidence="14 15" key="1">
    <citation type="journal article" date="2014" name="Genome Biol. Evol.">
        <title>The secreted proteins of Achlya hypogyna and Thraustotheca clavata identify the ancestral oomycete secretome and reveal gene acquisitions by horizontal gene transfer.</title>
        <authorList>
            <person name="Misner I."/>
            <person name="Blouin N."/>
            <person name="Leonard G."/>
            <person name="Richards T.A."/>
            <person name="Lane C.E."/>
        </authorList>
    </citation>
    <scope>NUCLEOTIDE SEQUENCE [LARGE SCALE GENOMIC DNA]</scope>
    <source>
        <strain evidence="14 15">ATCC 48635</strain>
    </source>
</reference>
<dbReference type="SFLD" id="SFLDG00002">
    <property type="entry name" value="C1.7:_P-type_atpase_like"/>
    <property type="match status" value="1"/>
</dbReference>
<keyword evidence="7 12" id="KW-0067">ATP-binding</keyword>
<feature type="transmembrane region" description="Helical" evidence="12">
    <location>
        <begin position="91"/>
        <end position="110"/>
    </location>
</feature>
<evidence type="ECO:0000256" key="10">
    <source>
        <dbReference type="ARBA" id="ARBA00022989"/>
    </source>
</evidence>
<name>A0A1V9ZT98_ACHHY</name>
<evidence type="ECO:0000256" key="1">
    <source>
        <dbReference type="ARBA" id="ARBA00004141"/>
    </source>
</evidence>
<evidence type="ECO:0000256" key="4">
    <source>
        <dbReference type="ARBA" id="ARBA00022692"/>
    </source>
</evidence>
<proteinExistence type="inferred from homology"/>
<dbReference type="SFLD" id="SFLDS00003">
    <property type="entry name" value="Haloacid_Dehalogenase"/>
    <property type="match status" value="1"/>
</dbReference>
<dbReference type="InterPro" id="IPR036412">
    <property type="entry name" value="HAD-like_sf"/>
</dbReference>
<evidence type="ECO:0000313" key="15">
    <source>
        <dbReference type="Proteomes" id="UP000243579"/>
    </source>
</evidence>
<evidence type="ECO:0000256" key="5">
    <source>
        <dbReference type="ARBA" id="ARBA00022723"/>
    </source>
</evidence>
<evidence type="ECO:0000256" key="8">
    <source>
        <dbReference type="ARBA" id="ARBA00022842"/>
    </source>
</evidence>
<evidence type="ECO:0000256" key="7">
    <source>
        <dbReference type="ARBA" id="ARBA00022840"/>
    </source>
</evidence>
<dbReference type="InterPro" id="IPR044492">
    <property type="entry name" value="P_typ_ATPase_HD_dom"/>
</dbReference>
<keyword evidence="10 12" id="KW-1133">Transmembrane helix</keyword>
<evidence type="ECO:0000256" key="9">
    <source>
        <dbReference type="ARBA" id="ARBA00022967"/>
    </source>
</evidence>
<keyword evidence="6 12" id="KW-0547">Nucleotide-binding</keyword>
<comment type="catalytic activity">
    <reaction evidence="12">
        <text>ATP + H2O + H(+)(in) = ADP + phosphate + 2 H(+)(out)</text>
        <dbReference type="Rhea" id="RHEA:20852"/>
        <dbReference type="ChEBI" id="CHEBI:15377"/>
        <dbReference type="ChEBI" id="CHEBI:15378"/>
        <dbReference type="ChEBI" id="CHEBI:30616"/>
        <dbReference type="ChEBI" id="CHEBI:43474"/>
        <dbReference type="ChEBI" id="CHEBI:456216"/>
        <dbReference type="EC" id="7.1.2.1"/>
    </reaction>
</comment>
<dbReference type="GO" id="GO:0005524">
    <property type="term" value="F:ATP binding"/>
    <property type="evidence" value="ECO:0007669"/>
    <property type="project" value="UniProtKB-UniRule"/>
</dbReference>
<dbReference type="SUPFAM" id="SSF81653">
    <property type="entry name" value="Calcium ATPase, transduction domain A"/>
    <property type="match status" value="1"/>
</dbReference>
<dbReference type="GO" id="GO:0046872">
    <property type="term" value="F:metal ion binding"/>
    <property type="evidence" value="ECO:0007669"/>
    <property type="project" value="UniProtKB-KW"/>
</dbReference>
<dbReference type="InterPro" id="IPR023298">
    <property type="entry name" value="ATPase_P-typ_TM_dom_sf"/>
</dbReference>
<accession>A0A1V9ZT98</accession>
<dbReference type="InterPro" id="IPR018303">
    <property type="entry name" value="ATPase_P-typ_P_site"/>
</dbReference>
<dbReference type="EC" id="7.1.2.1" evidence="12"/>
<protein>
    <recommendedName>
        <fullName evidence="12">Plasma membrane ATPase</fullName>
        <ecNumber evidence="12">7.1.2.1</ecNumber>
    </recommendedName>
</protein>
<dbReference type="PRINTS" id="PR00120">
    <property type="entry name" value="HATPASE"/>
</dbReference>
<keyword evidence="3" id="KW-0597">Phosphoprotein</keyword>
<evidence type="ECO:0000256" key="11">
    <source>
        <dbReference type="ARBA" id="ARBA00023136"/>
    </source>
</evidence>
<dbReference type="Proteomes" id="UP000243579">
    <property type="component" value="Unassembled WGS sequence"/>
</dbReference>
<dbReference type="InterPro" id="IPR006534">
    <property type="entry name" value="P-type_ATPase_IIIA"/>
</dbReference>
<evidence type="ECO:0000256" key="3">
    <source>
        <dbReference type="ARBA" id="ARBA00022553"/>
    </source>
</evidence>
<dbReference type="Pfam" id="PF00690">
    <property type="entry name" value="Cation_ATPase_N"/>
    <property type="match status" value="1"/>
</dbReference>
<dbReference type="GO" id="GO:0008553">
    <property type="term" value="F:P-type proton-exporting transporter activity"/>
    <property type="evidence" value="ECO:0007669"/>
    <property type="project" value="UniProtKB-UniRule"/>
</dbReference>
<dbReference type="Gene3D" id="3.40.50.1000">
    <property type="entry name" value="HAD superfamily/HAD-like"/>
    <property type="match status" value="1"/>
</dbReference>
<organism evidence="14 15">
    <name type="scientific">Achlya hypogyna</name>
    <name type="common">Oomycete</name>
    <name type="synonym">Protoachlya hypogyna</name>
    <dbReference type="NCBI Taxonomy" id="1202772"/>
    <lineage>
        <taxon>Eukaryota</taxon>
        <taxon>Sar</taxon>
        <taxon>Stramenopiles</taxon>
        <taxon>Oomycota</taxon>
        <taxon>Saprolegniomycetes</taxon>
        <taxon>Saprolegniales</taxon>
        <taxon>Achlyaceae</taxon>
        <taxon>Achlya</taxon>
    </lineage>
</organism>
<dbReference type="PRINTS" id="PR00119">
    <property type="entry name" value="CATATPASE"/>
</dbReference>